<proteinExistence type="predicted"/>
<name>A0A426ZBB6_ENSVE</name>
<accession>A0A426ZBB6</accession>
<feature type="region of interest" description="Disordered" evidence="3">
    <location>
        <begin position="1"/>
        <end position="50"/>
    </location>
</feature>
<dbReference type="GO" id="GO:0006364">
    <property type="term" value="P:rRNA processing"/>
    <property type="evidence" value="ECO:0007669"/>
    <property type="project" value="TreeGrafter"/>
</dbReference>
<evidence type="ECO:0000313" key="4">
    <source>
        <dbReference type="EMBL" id="RRT61252.1"/>
    </source>
</evidence>
<protein>
    <submittedName>
        <fullName evidence="4">Uncharacterized protein</fullName>
    </submittedName>
</protein>
<dbReference type="PANTHER" id="PTHR18763">
    <property type="entry name" value="WD-REPEAT PROTEIN 18"/>
    <property type="match status" value="1"/>
</dbReference>
<dbReference type="EMBL" id="AMZH03007472">
    <property type="protein sequence ID" value="RRT61252.1"/>
    <property type="molecule type" value="Genomic_DNA"/>
</dbReference>
<dbReference type="InterPro" id="IPR045227">
    <property type="entry name" value="WDR18/Ipi3/RID3"/>
</dbReference>
<dbReference type="GO" id="GO:0006261">
    <property type="term" value="P:DNA-templated DNA replication"/>
    <property type="evidence" value="ECO:0007669"/>
    <property type="project" value="TreeGrafter"/>
</dbReference>
<dbReference type="GO" id="GO:0120330">
    <property type="term" value="C:rixosome complex"/>
    <property type="evidence" value="ECO:0007669"/>
    <property type="project" value="TreeGrafter"/>
</dbReference>
<gene>
    <name evidence="4" type="ORF">B296_00033838</name>
</gene>
<keyword evidence="2" id="KW-0677">Repeat</keyword>
<dbReference type="AlphaFoldDB" id="A0A426ZBB6"/>
<sequence length="238" mass="25698">MLVATYEGEHNHRHGPSHSSVACDHQSPAPTKPKRQQELEAPEPQRSSSVEQMDVALSGFQGRVGCCHFPEDVSFRGLFRLLDFSGYSLASADTFVEFPAFRILLSSVVPDDAPAVLRNSVYTLVIRNAYSKTLKAPPFFGGASSPPMEVVIASSPVDAGIGCWDLRSGSEQLRYRSCSSAPHGLLSVAGRFLASSQLRDSPSSASSPIFFWSWDKVSPNPNLSSTSPLHALFHTCGG</sequence>
<evidence type="ECO:0000256" key="1">
    <source>
        <dbReference type="ARBA" id="ARBA00022574"/>
    </source>
</evidence>
<reference evidence="4 5" key="1">
    <citation type="journal article" date="2014" name="Agronomy (Basel)">
        <title>A Draft Genome Sequence for Ensete ventricosum, the Drought-Tolerant Tree Against Hunger.</title>
        <authorList>
            <person name="Harrison J."/>
            <person name="Moore K.A."/>
            <person name="Paszkiewicz K."/>
            <person name="Jones T."/>
            <person name="Grant M."/>
            <person name="Ambacheew D."/>
            <person name="Muzemil S."/>
            <person name="Studholme D.J."/>
        </authorList>
    </citation>
    <scope>NUCLEOTIDE SEQUENCE [LARGE SCALE GENOMIC DNA]</scope>
</reference>
<dbReference type="PANTHER" id="PTHR18763:SF0">
    <property type="entry name" value="WD REPEAT-CONTAINING PROTEIN 18"/>
    <property type="match status" value="1"/>
</dbReference>
<comment type="caution">
    <text evidence="4">The sequence shown here is derived from an EMBL/GenBank/DDBJ whole genome shotgun (WGS) entry which is preliminary data.</text>
</comment>
<evidence type="ECO:0000256" key="2">
    <source>
        <dbReference type="ARBA" id="ARBA00022737"/>
    </source>
</evidence>
<evidence type="ECO:0000313" key="5">
    <source>
        <dbReference type="Proteomes" id="UP000287651"/>
    </source>
</evidence>
<keyword evidence="1" id="KW-0853">WD repeat</keyword>
<evidence type="ECO:0000256" key="3">
    <source>
        <dbReference type="SAM" id="MobiDB-lite"/>
    </source>
</evidence>
<dbReference type="Proteomes" id="UP000287651">
    <property type="component" value="Unassembled WGS sequence"/>
</dbReference>
<organism evidence="4 5">
    <name type="scientific">Ensete ventricosum</name>
    <name type="common">Abyssinian banana</name>
    <name type="synonym">Musa ensete</name>
    <dbReference type="NCBI Taxonomy" id="4639"/>
    <lineage>
        <taxon>Eukaryota</taxon>
        <taxon>Viridiplantae</taxon>
        <taxon>Streptophyta</taxon>
        <taxon>Embryophyta</taxon>
        <taxon>Tracheophyta</taxon>
        <taxon>Spermatophyta</taxon>
        <taxon>Magnoliopsida</taxon>
        <taxon>Liliopsida</taxon>
        <taxon>Zingiberales</taxon>
        <taxon>Musaceae</taxon>
        <taxon>Ensete</taxon>
    </lineage>
</organism>
<dbReference type="GO" id="GO:0005656">
    <property type="term" value="C:nuclear pre-replicative complex"/>
    <property type="evidence" value="ECO:0007669"/>
    <property type="project" value="TreeGrafter"/>
</dbReference>